<keyword evidence="2" id="KW-1185">Reference proteome</keyword>
<dbReference type="OrthoDB" id="10181at2157"/>
<dbReference type="KEGG" id="nfn:NFRAN_1212"/>
<proteinExistence type="predicted"/>
<evidence type="ECO:0000313" key="2">
    <source>
        <dbReference type="Proteomes" id="UP000294299"/>
    </source>
</evidence>
<evidence type="ECO:0000313" key="1">
    <source>
        <dbReference type="EMBL" id="VFJ13534.1"/>
    </source>
</evidence>
<sequence length="173" mass="18475">MVFKNMRFPILLAVAFFLIPGLILFTWPSPSASAQVEEVLSNYVVMQKTKTSIPGMHDGHQIVVALPPREDGLVWRGDITWAASKPVEIAVLHGYNSSALSGKSLSQFGEPLKQKFGNVEVAMSLMKPESGTSYASGSISFVGNALVFHTAGAVGGEPFTVTYTVAASAEKIT</sequence>
<dbReference type="RefSeq" id="WP_145988028.1">
    <property type="nucleotide sequence ID" value="NZ_LR216287.1"/>
</dbReference>
<dbReference type="AlphaFoldDB" id="A0A484IEX6"/>
<reference evidence="1 2" key="1">
    <citation type="submission" date="2019-02" db="EMBL/GenBank/DDBJ databases">
        <authorList>
            <person name="Lehtovirta-Morley E L."/>
        </authorList>
    </citation>
    <scope>NUCLEOTIDE SEQUENCE [LARGE SCALE GENOMIC DNA]</scope>
    <source>
        <strain evidence="1">NFRAN1</strain>
    </source>
</reference>
<name>A0A484IEX6_9ARCH</name>
<protein>
    <submittedName>
        <fullName evidence="1">Uncharacterized protein</fullName>
    </submittedName>
</protein>
<organism evidence="1 2">
    <name type="scientific">Candidatus Nitrosocosmicus franklandianus</name>
    <dbReference type="NCBI Taxonomy" id="1798806"/>
    <lineage>
        <taxon>Archaea</taxon>
        <taxon>Nitrososphaerota</taxon>
        <taxon>Nitrososphaeria</taxon>
        <taxon>Nitrososphaerales</taxon>
        <taxon>Nitrososphaeraceae</taxon>
        <taxon>Candidatus Nitrosocosmicus</taxon>
    </lineage>
</organism>
<accession>A0A484IEX6</accession>
<dbReference type="EMBL" id="LR216287">
    <property type="protein sequence ID" value="VFJ13534.1"/>
    <property type="molecule type" value="Genomic_DNA"/>
</dbReference>
<gene>
    <name evidence="1" type="ORF">NFRAN_1212</name>
</gene>
<dbReference type="Proteomes" id="UP000294299">
    <property type="component" value="Chromosome NFRAN"/>
</dbReference>
<dbReference type="GeneID" id="39420611"/>